<protein>
    <submittedName>
        <fullName evidence="1">Uncharacterized protein</fullName>
    </submittedName>
</protein>
<evidence type="ECO:0000313" key="1">
    <source>
        <dbReference type="EMBL" id="TFK60172.1"/>
    </source>
</evidence>
<reference evidence="1 2" key="1">
    <citation type="journal article" date="2019" name="Nat. Ecol. Evol.">
        <title>Megaphylogeny resolves global patterns of mushroom evolution.</title>
        <authorList>
            <person name="Varga T."/>
            <person name="Krizsan K."/>
            <person name="Foldi C."/>
            <person name="Dima B."/>
            <person name="Sanchez-Garcia M."/>
            <person name="Sanchez-Ramirez S."/>
            <person name="Szollosi G.J."/>
            <person name="Szarkandi J.G."/>
            <person name="Papp V."/>
            <person name="Albert L."/>
            <person name="Andreopoulos W."/>
            <person name="Angelini C."/>
            <person name="Antonin V."/>
            <person name="Barry K.W."/>
            <person name="Bougher N.L."/>
            <person name="Buchanan P."/>
            <person name="Buyck B."/>
            <person name="Bense V."/>
            <person name="Catcheside P."/>
            <person name="Chovatia M."/>
            <person name="Cooper J."/>
            <person name="Damon W."/>
            <person name="Desjardin D."/>
            <person name="Finy P."/>
            <person name="Geml J."/>
            <person name="Haridas S."/>
            <person name="Hughes K."/>
            <person name="Justo A."/>
            <person name="Karasinski D."/>
            <person name="Kautmanova I."/>
            <person name="Kiss B."/>
            <person name="Kocsube S."/>
            <person name="Kotiranta H."/>
            <person name="LaButti K.M."/>
            <person name="Lechner B.E."/>
            <person name="Liimatainen K."/>
            <person name="Lipzen A."/>
            <person name="Lukacs Z."/>
            <person name="Mihaltcheva S."/>
            <person name="Morgado L.N."/>
            <person name="Niskanen T."/>
            <person name="Noordeloos M.E."/>
            <person name="Ohm R.A."/>
            <person name="Ortiz-Santana B."/>
            <person name="Ovrebo C."/>
            <person name="Racz N."/>
            <person name="Riley R."/>
            <person name="Savchenko A."/>
            <person name="Shiryaev A."/>
            <person name="Soop K."/>
            <person name="Spirin V."/>
            <person name="Szebenyi C."/>
            <person name="Tomsovsky M."/>
            <person name="Tulloss R.E."/>
            <person name="Uehling J."/>
            <person name="Grigoriev I.V."/>
            <person name="Vagvolgyi C."/>
            <person name="Papp T."/>
            <person name="Martin F.M."/>
            <person name="Miettinen O."/>
            <person name="Hibbett D.S."/>
            <person name="Nagy L.G."/>
        </authorList>
    </citation>
    <scope>NUCLEOTIDE SEQUENCE [LARGE SCALE GENOMIC DNA]</scope>
    <source>
        <strain evidence="1 2">NL-1719</strain>
    </source>
</reference>
<keyword evidence="2" id="KW-1185">Reference proteome</keyword>
<accession>A0ACD3A5R0</accession>
<sequence length="290" mass="33337">MTWRSNQCRAAGNREIAICSSVLVALICAFWWKTWTHSSESRWRNVQRLLPVFGSRFGFQHTSAQEHFEAVLRTKSTPRVSIILYNCLQPNQFILHIAVDLPNMSHSDSTTPLLEPPLFNEATTSPSGIASIYRPFINCFLATPTDSSPFHLLAYPTWSNLDLPLLKINRNRNFKGIEPPTVMRFTSIPHDAVVIPQQFARHTHIYALQLWRRWVNFTSKATMTVNEHIRVLAPGPLQIGSTMSCVAFHDHDHCKLRITLNFAWPLSNTHDPLTNVTKTWIWIPEFKLVR</sequence>
<evidence type="ECO:0000313" key="2">
    <source>
        <dbReference type="Proteomes" id="UP000308600"/>
    </source>
</evidence>
<name>A0ACD3A5R0_9AGAR</name>
<organism evidence="1 2">
    <name type="scientific">Pluteus cervinus</name>
    <dbReference type="NCBI Taxonomy" id="181527"/>
    <lineage>
        <taxon>Eukaryota</taxon>
        <taxon>Fungi</taxon>
        <taxon>Dikarya</taxon>
        <taxon>Basidiomycota</taxon>
        <taxon>Agaricomycotina</taxon>
        <taxon>Agaricomycetes</taxon>
        <taxon>Agaricomycetidae</taxon>
        <taxon>Agaricales</taxon>
        <taxon>Pluteineae</taxon>
        <taxon>Pluteaceae</taxon>
        <taxon>Pluteus</taxon>
    </lineage>
</organism>
<dbReference type="Proteomes" id="UP000308600">
    <property type="component" value="Unassembled WGS sequence"/>
</dbReference>
<proteinExistence type="predicted"/>
<gene>
    <name evidence="1" type="ORF">BDN72DRAFT_864568</name>
</gene>
<dbReference type="EMBL" id="ML208819">
    <property type="protein sequence ID" value="TFK60172.1"/>
    <property type="molecule type" value="Genomic_DNA"/>
</dbReference>